<reference evidence="1" key="1">
    <citation type="submission" date="2018-05" db="EMBL/GenBank/DDBJ databases">
        <authorList>
            <person name="Lanie J.A."/>
            <person name="Ng W.-L."/>
            <person name="Kazmierczak K.M."/>
            <person name="Andrzejewski T.M."/>
            <person name="Davidsen T.M."/>
            <person name="Wayne K.J."/>
            <person name="Tettelin H."/>
            <person name="Glass J.I."/>
            <person name="Rusch D."/>
            <person name="Podicherti R."/>
            <person name="Tsui H.-C.T."/>
            <person name="Winkler M.E."/>
        </authorList>
    </citation>
    <scope>NUCLEOTIDE SEQUENCE</scope>
</reference>
<gene>
    <name evidence="1" type="ORF">METZ01_LOCUS285548</name>
</gene>
<organism evidence="1">
    <name type="scientific">marine metagenome</name>
    <dbReference type="NCBI Taxonomy" id="408172"/>
    <lineage>
        <taxon>unclassified sequences</taxon>
        <taxon>metagenomes</taxon>
        <taxon>ecological metagenomes</taxon>
    </lineage>
</organism>
<evidence type="ECO:0000313" key="1">
    <source>
        <dbReference type="EMBL" id="SVC32694.1"/>
    </source>
</evidence>
<dbReference type="AlphaFoldDB" id="A0A382L6X4"/>
<protein>
    <submittedName>
        <fullName evidence="1">Uncharacterized protein</fullName>
    </submittedName>
</protein>
<name>A0A382L6X4_9ZZZZ</name>
<proteinExistence type="predicted"/>
<sequence length="94" mass="9842">MKSAFFPISILPIWSATSNISAAFRVAILSASTSGTPFLKAQAELSTGSPLSRPLGMARREAPGPKKATFTPALVSIAGPWTLHPSPPPRISEV</sequence>
<accession>A0A382L6X4</accession>
<dbReference type="EMBL" id="UINC01085291">
    <property type="protein sequence ID" value="SVC32694.1"/>
    <property type="molecule type" value="Genomic_DNA"/>
</dbReference>